<dbReference type="RefSeq" id="WP_111523942.1">
    <property type="nucleotide sequence ID" value="NZ_CP032364.1"/>
</dbReference>
<evidence type="ECO:0000313" key="2">
    <source>
        <dbReference type="Proteomes" id="UP000265562"/>
    </source>
</evidence>
<dbReference type="AlphaFoldDB" id="A0A385PXE9"/>
<accession>A0A385PXE9</accession>
<dbReference type="EMBL" id="CP032364">
    <property type="protein sequence ID" value="AYA98770.1"/>
    <property type="molecule type" value="Genomic_DNA"/>
</dbReference>
<organism evidence="1 2">
    <name type="scientific">Lachnoanaerobaculum umeaense</name>
    <dbReference type="NCBI Taxonomy" id="617123"/>
    <lineage>
        <taxon>Bacteria</taxon>
        <taxon>Bacillati</taxon>
        <taxon>Bacillota</taxon>
        <taxon>Clostridia</taxon>
        <taxon>Lachnospirales</taxon>
        <taxon>Lachnospiraceae</taxon>
        <taxon>Lachnoanaerobaculum</taxon>
    </lineage>
</organism>
<name>A0A385PXE9_9FIRM</name>
<gene>
    <name evidence="1" type="ORF">D4A81_01790</name>
</gene>
<evidence type="ECO:0000313" key="1">
    <source>
        <dbReference type="EMBL" id="AYA98770.1"/>
    </source>
</evidence>
<protein>
    <submittedName>
        <fullName evidence="1">Uncharacterized protein</fullName>
    </submittedName>
</protein>
<dbReference type="Proteomes" id="UP000265562">
    <property type="component" value="Chromosome"/>
</dbReference>
<reference evidence="1 2" key="1">
    <citation type="submission" date="2018-09" db="EMBL/GenBank/DDBJ databases">
        <title>Genome sequencing of Lachnoanaerobaculum umeaense DSM 23576.</title>
        <authorList>
            <person name="Kook J.-K."/>
            <person name="Park S.-N."/>
            <person name="Lim Y.K."/>
        </authorList>
    </citation>
    <scope>NUCLEOTIDE SEQUENCE [LARGE SCALE GENOMIC DNA]</scope>
    <source>
        <strain evidence="2">DSM 23576 \ CCUG 58757</strain>
    </source>
</reference>
<keyword evidence="2" id="KW-1185">Reference proteome</keyword>
<proteinExistence type="predicted"/>
<dbReference type="KEGG" id="lua:D4A81_01790"/>
<sequence>MNRVDVVIKDSLFKKVDLEVDRCAAYRDDVEDRIYIYMDQLFAQENGMMNITLGLKQTYVTKMVIL</sequence>